<evidence type="ECO:0000313" key="3">
    <source>
        <dbReference type="Proteomes" id="UP000183185"/>
    </source>
</evidence>
<name>A0AA44KQL5_9BACI</name>
<keyword evidence="1" id="KW-1133">Transmembrane helix</keyword>
<organism evidence="2 3">
    <name type="scientific">Bacillus proteolyticus</name>
    <dbReference type="NCBI Taxonomy" id="2026192"/>
    <lineage>
        <taxon>Bacteria</taxon>
        <taxon>Bacillati</taxon>
        <taxon>Bacillota</taxon>
        <taxon>Bacilli</taxon>
        <taxon>Bacillales</taxon>
        <taxon>Bacillaceae</taxon>
        <taxon>Bacillus</taxon>
        <taxon>Bacillus cereus group</taxon>
    </lineage>
</organism>
<accession>A0AA44KQL5</accession>
<feature type="transmembrane region" description="Helical" evidence="1">
    <location>
        <begin position="20"/>
        <end position="43"/>
    </location>
</feature>
<dbReference type="EMBL" id="MACH01000159">
    <property type="protein sequence ID" value="OJE35104.1"/>
    <property type="molecule type" value="Genomic_DNA"/>
</dbReference>
<evidence type="ECO:0000256" key="1">
    <source>
        <dbReference type="SAM" id="Phobius"/>
    </source>
</evidence>
<keyword evidence="1" id="KW-0472">Membrane</keyword>
<protein>
    <recommendedName>
        <fullName evidence="4">Methyl-accepting chemotaxis protein</fullName>
    </recommendedName>
</protein>
<dbReference type="Proteomes" id="UP000183185">
    <property type="component" value="Unassembled WGS sequence"/>
</dbReference>
<keyword evidence="1" id="KW-0812">Transmembrane</keyword>
<reference evidence="2 3" key="1">
    <citation type="submission" date="2016-06" db="EMBL/GenBank/DDBJ databases">
        <title>First insights into the genetic diversity and population structure of in the Bacillus cereus group bacteria from diverse marine environments.</title>
        <authorList>
            <person name="Liu Y."/>
            <person name="Lai Q."/>
            <person name="Shao Z."/>
        </authorList>
    </citation>
    <scope>NUCLEOTIDE SEQUENCE [LARGE SCALE GENOMIC DNA]</scope>
    <source>
        <strain evidence="2 3">TD42</strain>
    </source>
</reference>
<sequence length="72" mass="8144">MRLYVKDNELFVFAQVLRSLRLKIAVVFSVLISMMFVILGTAVSEEVNAATESQVNHLEKVAHTMESLTENM</sequence>
<proteinExistence type="predicted"/>
<comment type="caution">
    <text evidence="2">The sequence shown here is derived from an EMBL/GenBank/DDBJ whole genome shotgun (WGS) entry which is preliminary data.</text>
</comment>
<dbReference type="AlphaFoldDB" id="A0AA44KQL5"/>
<evidence type="ECO:0008006" key="4">
    <source>
        <dbReference type="Google" id="ProtNLM"/>
    </source>
</evidence>
<gene>
    <name evidence="2" type="ORF">BAQ49_18215</name>
</gene>
<evidence type="ECO:0000313" key="2">
    <source>
        <dbReference type="EMBL" id="OJE35104.1"/>
    </source>
</evidence>